<dbReference type="Pfam" id="PF01250">
    <property type="entry name" value="Ribosomal_S6"/>
    <property type="match status" value="1"/>
</dbReference>
<dbReference type="InterPro" id="IPR014717">
    <property type="entry name" value="Transl_elong_EF1B/ribsomal_bS6"/>
</dbReference>
<sequence length="111" mass="12800">MNRAYEMMVIIDTDVADADNKVIVDRVEALINDAGGELTKTDRWGRRKFAYLINHKAEGYYVVFDFTADPAKLEPMERYLRLHDDVVRHKIFRLPDAEAERRTLAAVAADD</sequence>
<comment type="function">
    <text evidence="2 4">Binds together with bS18 to 16S ribosomal RNA.</text>
</comment>
<dbReference type="PANTHER" id="PTHR21011">
    <property type="entry name" value="MITOCHONDRIAL 28S RIBOSOMAL PROTEIN S6"/>
    <property type="match status" value="1"/>
</dbReference>
<dbReference type="InterPro" id="IPR020814">
    <property type="entry name" value="Ribosomal_S6_plastid/chlpt"/>
</dbReference>
<keyword evidence="4" id="KW-0687">Ribonucleoprotein</keyword>
<dbReference type="GO" id="GO:0006412">
    <property type="term" value="P:translation"/>
    <property type="evidence" value="ECO:0007669"/>
    <property type="project" value="UniProtKB-UniRule"/>
</dbReference>
<dbReference type="GO" id="GO:0070181">
    <property type="term" value="F:small ribosomal subunit rRNA binding"/>
    <property type="evidence" value="ECO:0007669"/>
    <property type="project" value="TreeGrafter"/>
</dbReference>
<keyword evidence="4" id="KW-0694">RNA-binding</keyword>
<dbReference type="GO" id="GO:0005840">
    <property type="term" value="C:ribosome"/>
    <property type="evidence" value="ECO:0007669"/>
    <property type="project" value="UniProtKB-KW"/>
</dbReference>
<dbReference type="SUPFAM" id="SSF54995">
    <property type="entry name" value="Ribosomal protein S6"/>
    <property type="match status" value="1"/>
</dbReference>
<dbReference type="PANTHER" id="PTHR21011:SF1">
    <property type="entry name" value="SMALL RIBOSOMAL SUBUNIT PROTEIN BS6M"/>
    <property type="match status" value="1"/>
</dbReference>
<dbReference type="Proteomes" id="UP000727993">
    <property type="component" value="Unassembled WGS sequence"/>
</dbReference>
<proteinExistence type="inferred from homology"/>
<dbReference type="GO" id="GO:0003735">
    <property type="term" value="F:structural constituent of ribosome"/>
    <property type="evidence" value="ECO:0007669"/>
    <property type="project" value="InterPro"/>
</dbReference>
<gene>
    <name evidence="4 5" type="primary">rpsF</name>
    <name evidence="5" type="ORF">IPN02_08885</name>
</gene>
<comment type="similarity">
    <text evidence="1 4">Belongs to the bacterial ribosomal protein bS6 family.</text>
</comment>
<dbReference type="AlphaFoldDB" id="A0A936TEC8"/>
<dbReference type="GO" id="GO:0005737">
    <property type="term" value="C:cytoplasm"/>
    <property type="evidence" value="ECO:0007669"/>
    <property type="project" value="UniProtKB-ARBA"/>
</dbReference>
<comment type="caution">
    <text evidence="5">The sequence shown here is derived from an EMBL/GenBank/DDBJ whole genome shotgun (WGS) entry which is preliminary data.</text>
</comment>
<dbReference type="InterPro" id="IPR000529">
    <property type="entry name" value="Ribosomal_bS6"/>
</dbReference>
<protein>
    <recommendedName>
        <fullName evidence="3 4">Small ribosomal subunit protein bS6</fullName>
    </recommendedName>
</protein>
<dbReference type="InterPro" id="IPR035980">
    <property type="entry name" value="Ribosomal_bS6_sf"/>
</dbReference>
<dbReference type="GO" id="GO:1990904">
    <property type="term" value="C:ribonucleoprotein complex"/>
    <property type="evidence" value="ECO:0007669"/>
    <property type="project" value="UniProtKB-KW"/>
</dbReference>
<accession>A0A936TEC8</accession>
<evidence type="ECO:0000256" key="1">
    <source>
        <dbReference type="ARBA" id="ARBA00009512"/>
    </source>
</evidence>
<name>A0A936TEC8_9ACTN</name>
<organism evidence="5 6">
    <name type="scientific">Candidatus Neomicrothrix subdominans</name>
    <dbReference type="NCBI Taxonomy" id="2954438"/>
    <lineage>
        <taxon>Bacteria</taxon>
        <taxon>Bacillati</taxon>
        <taxon>Actinomycetota</taxon>
        <taxon>Acidimicrobiia</taxon>
        <taxon>Acidimicrobiales</taxon>
        <taxon>Microthrixaceae</taxon>
        <taxon>Candidatus Neomicrothrix</taxon>
    </lineage>
</organism>
<evidence type="ECO:0000256" key="4">
    <source>
        <dbReference type="HAMAP-Rule" id="MF_00360"/>
    </source>
</evidence>
<evidence type="ECO:0000256" key="2">
    <source>
        <dbReference type="ARBA" id="ARBA00035104"/>
    </source>
</evidence>
<reference evidence="5 6" key="1">
    <citation type="submission" date="2020-10" db="EMBL/GenBank/DDBJ databases">
        <title>Connecting structure to function with the recovery of over 1000 high-quality activated sludge metagenome-assembled genomes encoding full-length rRNA genes using long-read sequencing.</title>
        <authorList>
            <person name="Singleton C.M."/>
            <person name="Petriglieri F."/>
            <person name="Kristensen J.M."/>
            <person name="Kirkegaard R.H."/>
            <person name="Michaelsen T.Y."/>
            <person name="Andersen M.H."/>
            <person name="Karst S.M."/>
            <person name="Dueholm M.S."/>
            <person name="Nielsen P.H."/>
            <person name="Albertsen M."/>
        </authorList>
    </citation>
    <scope>NUCLEOTIDE SEQUENCE [LARGE SCALE GENOMIC DNA]</scope>
    <source>
        <strain evidence="5">Lyne_18-Q3-R50-59_MAXAC.006</strain>
    </source>
</reference>
<dbReference type="NCBIfam" id="TIGR00166">
    <property type="entry name" value="S6"/>
    <property type="match status" value="1"/>
</dbReference>
<keyword evidence="4 5" id="KW-0689">Ribosomal protein</keyword>
<keyword evidence="4" id="KW-0699">rRNA-binding</keyword>
<dbReference type="Gene3D" id="3.30.70.60">
    <property type="match status" value="1"/>
</dbReference>
<evidence type="ECO:0000313" key="5">
    <source>
        <dbReference type="EMBL" id="MBK9296937.1"/>
    </source>
</evidence>
<dbReference type="HAMAP" id="MF_00360">
    <property type="entry name" value="Ribosomal_bS6"/>
    <property type="match status" value="1"/>
</dbReference>
<dbReference type="CDD" id="cd00473">
    <property type="entry name" value="bS6"/>
    <property type="match status" value="1"/>
</dbReference>
<evidence type="ECO:0000256" key="3">
    <source>
        <dbReference type="ARBA" id="ARBA00035294"/>
    </source>
</evidence>
<evidence type="ECO:0000313" key="6">
    <source>
        <dbReference type="Proteomes" id="UP000727993"/>
    </source>
</evidence>
<dbReference type="EMBL" id="JADJZA010000006">
    <property type="protein sequence ID" value="MBK9296937.1"/>
    <property type="molecule type" value="Genomic_DNA"/>
</dbReference>